<keyword evidence="3" id="KW-1185">Reference proteome</keyword>
<protein>
    <submittedName>
        <fullName evidence="2">Uncharacterized protein</fullName>
    </submittedName>
</protein>
<dbReference type="AlphaFoldDB" id="A0A835J3Z1"/>
<feature type="region of interest" description="Disordered" evidence="1">
    <location>
        <begin position="43"/>
        <end position="67"/>
    </location>
</feature>
<evidence type="ECO:0000313" key="2">
    <source>
        <dbReference type="EMBL" id="KAF9662805.1"/>
    </source>
</evidence>
<dbReference type="Proteomes" id="UP000657918">
    <property type="component" value="Unassembled WGS sequence"/>
</dbReference>
<reference evidence="2 3" key="1">
    <citation type="submission" date="2020-10" db="EMBL/GenBank/DDBJ databases">
        <title>Plant Genome Project.</title>
        <authorList>
            <person name="Zhang R.-G."/>
        </authorList>
    </citation>
    <scope>NUCLEOTIDE SEQUENCE [LARGE SCALE GENOMIC DNA]</scope>
    <source>
        <strain evidence="2">FAFU-HL-1</strain>
        <tissue evidence="2">Leaf</tissue>
    </source>
</reference>
<proteinExistence type="predicted"/>
<sequence>MVAAELILIGPAGRCMLPIARREQLLELCSTWLEREYVSYSNQQEGKIKPRKANRARDSFSEDTWSR</sequence>
<organism evidence="2 3">
    <name type="scientific">Salix dunnii</name>
    <dbReference type="NCBI Taxonomy" id="1413687"/>
    <lineage>
        <taxon>Eukaryota</taxon>
        <taxon>Viridiplantae</taxon>
        <taxon>Streptophyta</taxon>
        <taxon>Embryophyta</taxon>
        <taxon>Tracheophyta</taxon>
        <taxon>Spermatophyta</taxon>
        <taxon>Magnoliopsida</taxon>
        <taxon>eudicotyledons</taxon>
        <taxon>Gunneridae</taxon>
        <taxon>Pentapetalae</taxon>
        <taxon>rosids</taxon>
        <taxon>fabids</taxon>
        <taxon>Malpighiales</taxon>
        <taxon>Salicaceae</taxon>
        <taxon>Saliceae</taxon>
        <taxon>Salix</taxon>
    </lineage>
</organism>
<comment type="caution">
    <text evidence="2">The sequence shown here is derived from an EMBL/GenBank/DDBJ whole genome shotgun (WGS) entry which is preliminary data.</text>
</comment>
<accession>A0A835J3Z1</accession>
<feature type="compositionally biased region" description="Basic and acidic residues" evidence="1">
    <location>
        <begin position="55"/>
        <end position="67"/>
    </location>
</feature>
<evidence type="ECO:0000313" key="3">
    <source>
        <dbReference type="Proteomes" id="UP000657918"/>
    </source>
</evidence>
<gene>
    <name evidence="2" type="ORF">SADUNF_Sadunf18G0092500</name>
</gene>
<name>A0A835J3Z1_9ROSI</name>
<dbReference type="EMBL" id="JADGMS010000018">
    <property type="protein sequence ID" value="KAF9662805.1"/>
    <property type="molecule type" value="Genomic_DNA"/>
</dbReference>
<evidence type="ECO:0000256" key="1">
    <source>
        <dbReference type="SAM" id="MobiDB-lite"/>
    </source>
</evidence>